<dbReference type="OrthoDB" id="6747212at2759"/>
<gene>
    <name evidence="3" type="primary">LOC106749902</name>
</gene>
<evidence type="ECO:0000256" key="1">
    <source>
        <dbReference type="SAM" id="MobiDB-lite"/>
    </source>
</evidence>
<feature type="region of interest" description="Disordered" evidence="1">
    <location>
        <begin position="434"/>
        <end position="454"/>
    </location>
</feature>
<feature type="region of interest" description="Disordered" evidence="1">
    <location>
        <begin position="159"/>
        <end position="198"/>
    </location>
</feature>
<proteinExistence type="predicted"/>
<sequence>MSDLIDLNSPDVKRSVNPKLSSPLIPAPGNVAFNEQAGSSSTKERCESLGSNPFDNLLHETVEYMKKKGDPFEVMLQRALRCKSNRSSELKAQSVIFSDDSTPRRRKKFLKINKTLDESLIEENKTSSTSRERQKEIASNLAARKDALSKGFLRSANSTFKPHSDLPRSLSQADRTSLRKSQCSDRKSQSVTDTSTISRVSQSNSSALLSSSNRVFLESKQSQRSVFLDLSDVSSTARLNSVSLVSNLSSVSSSGVLKNASLDSGFTKTSNEKINAAENSTEVKSIQSDLSELTERHTLNYGIHGTSSILSLKEETDQSNSMNRENMEQTANNKLIDIDVFMLESRLNKKHNKSMNSTGSSLDSVFIDNSKVDKLILNEAKALSRIFTELSLEVNSVSGGTDDLISNDTLWMSELLPAFEDEFEDNLIELPVSPEKSVKNDKSDQDPKQSPASIVDNAGEVFLREIESQLADRASTGKRTIVATLLSDLKRLVRADDNREVGKLIDNLESALGVRHKNNAELLASLSNELRTSERSDDDKLDNTERSASVLCVNGSQEESTKMSCEERVCDNKGSLHTHTSHKSGDTSQATTVSSDDSLARVSPCNNNENRRLDIRTSSEATLGGFTKDKSNQPDEELAVELLVNLGKLLRGQAEDTTILRLLKNIGKALNLASNNCKVEGESARTDGELCDDDRRIPSPSEISPESERSDARPAGAIEATHERSFKSQVNESPLFLITSIPSFYTYFQSLEGTRKRVSIVRRVHSSNADTSNAQVNAKGKGMFELKSQKRFSYNLELENIRANKKFSSSRTSNTKIAETAELDNRSKKPLAIIDIRNKLKKKSDMVGKSGPVKAMHLVGTMQKKVSRGKQTASSFQATTPPKSNAAASFGNKIISSTPNSATSSTPDNREDGTRSRMQFKSTDKKRNFSCDISPVSKRKGGSPRRSVQPPPPSAKICTPKRQRANSSGIPKYCTPPRKFNSSLDTGRHQQSPQCLNKSLSSCPQRYSPVCPNSAEKCLQSPLKESNKSFTKVKPFKLISKLKEITAGDLTEKENYSQ</sequence>
<feature type="region of interest" description="Disordered" evidence="1">
    <location>
        <begin position="574"/>
        <end position="616"/>
    </location>
</feature>
<feature type="region of interest" description="Disordered" evidence="1">
    <location>
        <begin position="679"/>
        <end position="714"/>
    </location>
</feature>
<feature type="compositionally biased region" description="Polar residues" evidence="1">
    <location>
        <begin position="586"/>
        <end position="597"/>
    </location>
</feature>
<feature type="compositionally biased region" description="Polar residues" evidence="1">
    <location>
        <begin position="980"/>
        <end position="993"/>
    </location>
</feature>
<feature type="region of interest" description="Disordered" evidence="1">
    <location>
        <begin position="1"/>
        <end position="21"/>
    </location>
</feature>
<dbReference type="RefSeq" id="XP_014485309.1">
    <property type="nucleotide sequence ID" value="XM_014629823.1"/>
</dbReference>
<reference evidence="3" key="1">
    <citation type="submission" date="2025-08" db="UniProtKB">
        <authorList>
            <consortium name="RefSeq"/>
        </authorList>
    </citation>
    <scope>IDENTIFICATION</scope>
</reference>
<dbReference type="Proteomes" id="UP000515204">
    <property type="component" value="Unplaced"/>
</dbReference>
<protein>
    <submittedName>
        <fullName evidence="3">Uncharacterized protein LOC106749902 isoform X1</fullName>
    </submittedName>
</protein>
<name>A0A6P3Y5C0_DINQU</name>
<dbReference type="KEGG" id="dqu:106749902"/>
<feature type="compositionally biased region" description="Basic and acidic residues" evidence="1">
    <location>
        <begin position="436"/>
        <end position="447"/>
    </location>
</feature>
<organism evidence="2 3">
    <name type="scientific">Dinoponera quadriceps</name>
    <name type="common">South American ant</name>
    <dbReference type="NCBI Taxonomy" id="609295"/>
    <lineage>
        <taxon>Eukaryota</taxon>
        <taxon>Metazoa</taxon>
        <taxon>Ecdysozoa</taxon>
        <taxon>Arthropoda</taxon>
        <taxon>Hexapoda</taxon>
        <taxon>Insecta</taxon>
        <taxon>Pterygota</taxon>
        <taxon>Neoptera</taxon>
        <taxon>Endopterygota</taxon>
        <taxon>Hymenoptera</taxon>
        <taxon>Apocrita</taxon>
        <taxon>Aculeata</taxon>
        <taxon>Formicoidea</taxon>
        <taxon>Formicidae</taxon>
        <taxon>Ponerinae</taxon>
        <taxon>Ponerini</taxon>
        <taxon>Dinoponera</taxon>
    </lineage>
</organism>
<feature type="compositionally biased region" description="Low complexity" evidence="1">
    <location>
        <begin position="896"/>
        <end position="907"/>
    </location>
</feature>
<keyword evidence="2" id="KW-1185">Reference proteome</keyword>
<evidence type="ECO:0000313" key="3">
    <source>
        <dbReference type="RefSeq" id="XP_014485309.1"/>
    </source>
</evidence>
<feature type="compositionally biased region" description="Polar residues" evidence="1">
    <location>
        <begin position="169"/>
        <end position="181"/>
    </location>
</feature>
<feature type="compositionally biased region" description="Basic and acidic residues" evidence="1">
    <location>
        <begin position="679"/>
        <end position="697"/>
    </location>
</feature>
<feature type="region of interest" description="Disordered" evidence="1">
    <location>
        <begin position="863"/>
        <end position="993"/>
    </location>
</feature>
<accession>A0A6P3Y5C0</accession>
<dbReference type="AlphaFoldDB" id="A0A6P3Y5C0"/>
<evidence type="ECO:0000313" key="2">
    <source>
        <dbReference type="Proteomes" id="UP000515204"/>
    </source>
</evidence>
<feature type="compositionally biased region" description="Polar residues" evidence="1">
    <location>
        <begin position="869"/>
        <end position="887"/>
    </location>
</feature>
<dbReference type="GeneID" id="106749902"/>